<keyword evidence="4" id="KW-1185">Reference proteome</keyword>
<organism evidence="3 4">
    <name type="scientific">Exaiptasia diaphana</name>
    <name type="common">Tropical sea anemone</name>
    <name type="synonym">Aiptasia pulchella</name>
    <dbReference type="NCBI Taxonomy" id="2652724"/>
    <lineage>
        <taxon>Eukaryota</taxon>
        <taxon>Metazoa</taxon>
        <taxon>Cnidaria</taxon>
        <taxon>Anthozoa</taxon>
        <taxon>Hexacorallia</taxon>
        <taxon>Actiniaria</taxon>
        <taxon>Aiptasiidae</taxon>
        <taxon>Exaiptasia</taxon>
    </lineage>
</organism>
<dbReference type="OMA" id="GRETHYY"/>
<dbReference type="FunFam" id="3.30.420.10:FF:000063">
    <property type="entry name" value="Retrovirus-related Pol polyprotein from transposon 297-like Protein"/>
    <property type="match status" value="1"/>
</dbReference>
<feature type="region of interest" description="Disordered" evidence="1">
    <location>
        <begin position="315"/>
        <end position="338"/>
    </location>
</feature>
<dbReference type="InterPro" id="IPR050951">
    <property type="entry name" value="Retrovirus_Pol_polyprotein"/>
</dbReference>
<dbReference type="Proteomes" id="UP000887567">
    <property type="component" value="Unplaced"/>
</dbReference>
<proteinExistence type="predicted"/>
<dbReference type="KEGG" id="epa:110249717"/>
<evidence type="ECO:0000259" key="2">
    <source>
        <dbReference type="PROSITE" id="PS50994"/>
    </source>
</evidence>
<dbReference type="Gene3D" id="1.10.340.70">
    <property type="match status" value="1"/>
</dbReference>
<accession>A0A913YVW5</accession>
<dbReference type="FunFam" id="1.10.340.70:FF:000003">
    <property type="entry name" value="Protein CBG25708"/>
    <property type="match status" value="1"/>
</dbReference>
<dbReference type="PROSITE" id="PS50994">
    <property type="entry name" value="INTEGRASE"/>
    <property type="match status" value="1"/>
</dbReference>
<dbReference type="GeneID" id="110249717"/>
<dbReference type="EnsemblMetazoa" id="XM_028662390.1">
    <property type="protein sequence ID" value="XP_028518191.1"/>
    <property type="gene ID" value="LOC110249717"/>
</dbReference>
<dbReference type="PANTHER" id="PTHR37984">
    <property type="entry name" value="PROTEIN CBG26694"/>
    <property type="match status" value="1"/>
</dbReference>
<dbReference type="InterPro" id="IPR041588">
    <property type="entry name" value="Integrase_H2C2"/>
</dbReference>
<dbReference type="PANTHER" id="PTHR37984:SF8">
    <property type="entry name" value="CCHC-TYPE DOMAIN-CONTAINING PROTEIN"/>
    <property type="match status" value="1"/>
</dbReference>
<dbReference type="AlphaFoldDB" id="A0A913YVW5"/>
<dbReference type="InterPro" id="IPR001584">
    <property type="entry name" value="Integrase_cat-core"/>
</dbReference>
<dbReference type="Pfam" id="PF17921">
    <property type="entry name" value="Integrase_H2C2"/>
    <property type="match status" value="1"/>
</dbReference>
<feature type="domain" description="Integrase catalytic" evidence="2">
    <location>
        <begin position="94"/>
        <end position="269"/>
    </location>
</feature>
<dbReference type="Gene3D" id="3.30.420.10">
    <property type="entry name" value="Ribonuclease H-like superfamily/Ribonuclease H"/>
    <property type="match status" value="1"/>
</dbReference>
<dbReference type="GO" id="GO:0003676">
    <property type="term" value="F:nucleic acid binding"/>
    <property type="evidence" value="ECO:0007669"/>
    <property type="project" value="InterPro"/>
</dbReference>
<feature type="compositionally biased region" description="Low complexity" evidence="1">
    <location>
        <begin position="319"/>
        <end position="331"/>
    </location>
</feature>
<dbReference type="InterPro" id="IPR012337">
    <property type="entry name" value="RNaseH-like_sf"/>
</dbReference>
<reference evidence="3" key="1">
    <citation type="submission" date="2022-11" db="UniProtKB">
        <authorList>
            <consortium name="EnsemblMetazoa"/>
        </authorList>
    </citation>
    <scope>IDENTIFICATION</scope>
</reference>
<evidence type="ECO:0000256" key="1">
    <source>
        <dbReference type="SAM" id="MobiDB-lite"/>
    </source>
</evidence>
<dbReference type="RefSeq" id="XP_028518191.1">
    <property type="nucleotide sequence ID" value="XM_028662390.1"/>
</dbReference>
<evidence type="ECO:0000313" key="4">
    <source>
        <dbReference type="Proteomes" id="UP000887567"/>
    </source>
</evidence>
<dbReference type="GO" id="GO:0015074">
    <property type="term" value="P:DNA integration"/>
    <property type="evidence" value="ECO:0007669"/>
    <property type="project" value="InterPro"/>
</dbReference>
<dbReference type="OrthoDB" id="5986137at2759"/>
<dbReference type="InterPro" id="IPR036397">
    <property type="entry name" value="RNaseH_sf"/>
</dbReference>
<dbReference type="SUPFAM" id="SSF53098">
    <property type="entry name" value="Ribonuclease H-like"/>
    <property type="match status" value="1"/>
</dbReference>
<protein>
    <recommendedName>
        <fullName evidence="2">Integrase catalytic domain-containing protein</fullName>
    </recommendedName>
</protein>
<name>A0A913YVW5_EXADI</name>
<evidence type="ECO:0000313" key="3">
    <source>
        <dbReference type="EnsemblMetazoa" id="XP_028518191.1"/>
    </source>
</evidence>
<dbReference type="Pfam" id="PF00665">
    <property type="entry name" value="rve"/>
    <property type="match status" value="1"/>
</dbReference>
<sequence>MIKPQLQCYYSFREELTLYNGVVFKGERIVIPAALRNTMISKLHASHLGIQGSLRRAREAFYWPNMNEQITEFMSKCDVCNSYKTQQRKEPMVSHNRPTRAWESIASDLFVFHGKDYLVTTDRYSNFFEVDRLYSKTSTEVITKLKAHIARYGIPNELMTDNGPNFTSREFKQFTDIYNIEHVTSSPTYAQSNGKAENSVKTAKNIMQKALDAQADPYLALLDFRNTPTEGYSTSPAQRMLNRRTRTLLQISNKLLQPEIPTGVQQSLKVNQAKQAFYYDKTAKELKPLKEGDVVRVKPKESDKKFVKAKQPQYSTRFASKSAASTKSYTYESSPSIC</sequence>